<accession>A0ABV6DUF1</accession>
<organism evidence="2 3">
    <name type="scientific">Paenibacillus chartarius</name>
    <dbReference type="NCBI Taxonomy" id="747481"/>
    <lineage>
        <taxon>Bacteria</taxon>
        <taxon>Bacillati</taxon>
        <taxon>Bacillota</taxon>
        <taxon>Bacilli</taxon>
        <taxon>Bacillales</taxon>
        <taxon>Paenibacillaceae</taxon>
        <taxon>Paenibacillus</taxon>
    </lineage>
</organism>
<dbReference type="Proteomes" id="UP001589776">
    <property type="component" value="Unassembled WGS sequence"/>
</dbReference>
<sequence length="338" mass="36571">MNRRIEVASYGGEEVLKLVHEPLREPHPNELRIRVEGAGVALADIMRREGKYPNSPAVPFVPGYDAVGIVDRVGSDVGQYKEGDRAGVFYNGTGAYAEYVYEAADHVFRIPASVDAAEAVAIVLNYVTAYQMLHRLAQVSHGERILVHGAAGGVGSALLDLGRQLGLRMYGTASAAKHSVLTEFGALPIDYRKDDFVRVLAETVPGGIDAVFDPIGGEHWMRSFRTLGAEGRFIGYGYTSVLGHGQTAAWVSDWSSLAESGRTPQGHPAYLYSITGLRGTHPEWFLEDVALLMSWLEEGKLKPLVSHRIPLSRAAEAHRLLTSSNGNAAVGKIVLIPG</sequence>
<dbReference type="Pfam" id="PF13602">
    <property type="entry name" value="ADH_zinc_N_2"/>
    <property type="match status" value="1"/>
</dbReference>
<dbReference type="Gene3D" id="3.90.180.10">
    <property type="entry name" value="Medium-chain alcohol dehydrogenases, catalytic domain"/>
    <property type="match status" value="1"/>
</dbReference>
<evidence type="ECO:0000259" key="1">
    <source>
        <dbReference type="SMART" id="SM00829"/>
    </source>
</evidence>
<dbReference type="InterPro" id="IPR020843">
    <property type="entry name" value="ER"/>
</dbReference>
<dbReference type="RefSeq" id="WP_377474228.1">
    <property type="nucleotide sequence ID" value="NZ_JBHLWN010000115.1"/>
</dbReference>
<dbReference type="CDD" id="cd08273">
    <property type="entry name" value="MDR8"/>
    <property type="match status" value="1"/>
</dbReference>
<dbReference type="SUPFAM" id="SSF50129">
    <property type="entry name" value="GroES-like"/>
    <property type="match status" value="1"/>
</dbReference>
<comment type="caution">
    <text evidence="2">The sequence shown here is derived from an EMBL/GenBank/DDBJ whole genome shotgun (WGS) entry which is preliminary data.</text>
</comment>
<keyword evidence="3" id="KW-1185">Reference proteome</keyword>
<dbReference type="SMART" id="SM00829">
    <property type="entry name" value="PKS_ER"/>
    <property type="match status" value="1"/>
</dbReference>
<dbReference type="InterPro" id="IPR051397">
    <property type="entry name" value="Zn-ADH-like_protein"/>
</dbReference>
<dbReference type="SUPFAM" id="SSF51735">
    <property type="entry name" value="NAD(P)-binding Rossmann-fold domains"/>
    <property type="match status" value="1"/>
</dbReference>
<proteinExistence type="predicted"/>
<protein>
    <submittedName>
        <fullName evidence="2">Medium chain dehydrogenase/reductase family protein</fullName>
    </submittedName>
</protein>
<evidence type="ECO:0000313" key="3">
    <source>
        <dbReference type="Proteomes" id="UP001589776"/>
    </source>
</evidence>
<name>A0ABV6DUF1_9BACL</name>
<gene>
    <name evidence="2" type="ORF">ACFFK0_27995</name>
</gene>
<dbReference type="InterPro" id="IPR013154">
    <property type="entry name" value="ADH-like_N"/>
</dbReference>
<dbReference type="EMBL" id="JBHLWN010000115">
    <property type="protein sequence ID" value="MFC0216244.1"/>
    <property type="molecule type" value="Genomic_DNA"/>
</dbReference>
<dbReference type="Pfam" id="PF08240">
    <property type="entry name" value="ADH_N"/>
    <property type="match status" value="1"/>
</dbReference>
<feature type="domain" description="Enoyl reductase (ER)" evidence="1">
    <location>
        <begin position="12"/>
        <end position="335"/>
    </location>
</feature>
<evidence type="ECO:0000313" key="2">
    <source>
        <dbReference type="EMBL" id="MFC0216244.1"/>
    </source>
</evidence>
<reference evidence="2 3" key="1">
    <citation type="submission" date="2024-09" db="EMBL/GenBank/DDBJ databases">
        <authorList>
            <person name="Sun Q."/>
            <person name="Mori K."/>
        </authorList>
    </citation>
    <scope>NUCLEOTIDE SEQUENCE [LARGE SCALE GENOMIC DNA]</scope>
    <source>
        <strain evidence="2 3">CCM 7759</strain>
    </source>
</reference>
<dbReference type="PANTHER" id="PTHR43677:SF4">
    <property type="entry name" value="QUINONE OXIDOREDUCTASE-LIKE PROTEIN 2"/>
    <property type="match status" value="1"/>
</dbReference>
<dbReference type="Gene3D" id="3.40.50.720">
    <property type="entry name" value="NAD(P)-binding Rossmann-like Domain"/>
    <property type="match status" value="1"/>
</dbReference>
<dbReference type="PANTHER" id="PTHR43677">
    <property type="entry name" value="SHORT-CHAIN DEHYDROGENASE/REDUCTASE"/>
    <property type="match status" value="1"/>
</dbReference>
<dbReference type="InterPro" id="IPR011032">
    <property type="entry name" value="GroES-like_sf"/>
</dbReference>
<dbReference type="InterPro" id="IPR036291">
    <property type="entry name" value="NAD(P)-bd_dom_sf"/>
</dbReference>